<feature type="transmembrane region" description="Helical" evidence="6">
    <location>
        <begin position="716"/>
        <end position="735"/>
    </location>
</feature>
<keyword evidence="4 6" id="KW-1133">Transmembrane helix</keyword>
<feature type="domain" description="ABC3 transporter permease C-terminal" evidence="7">
    <location>
        <begin position="285"/>
        <end position="398"/>
    </location>
</feature>
<feature type="transmembrane region" description="Helical" evidence="6">
    <location>
        <begin position="21"/>
        <end position="42"/>
    </location>
</feature>
<evidence type="ECO:0000259" key="7">
    <source>
        <dbReference type="Pfam" id="PF02687"/>
    </source>
</evidence>
<keyword evidence="5 6" id="KW-0472">Membrane</keyword>
<feature type="transmembrane region" description="Helical" evidence="6">
    <location>
        <begin position="747"/>
        <end position="768"/>
    </location>
</feature>
<dbReference type="PANTHER" id="PTHR30572:SF18">
    <property type="entry name" value="ABC-TYPE MACROLIDE FAMILY EXPORT SYSTEM PERMEASE COMPONENT 2"/>
    <property type="match status" value="1"/>
</dbReference>
<dbReference type="InterPro" id="IPR050250">
    <property type="entry name" value="Macrolide_Exporter_MacB"/>
</dbReference>
<gene>
    <name evidence="9" type="ORF">D4L85_26405</name>
</gene>
<protein>
    <submittedName>
        <fullName evidence="9">FtsX-like permease family protein</fullName>
    </submittedName>
</protein>
<dbReference type="Pfam" id="PF12704">
    <property type="entry name" value="MacB_PCD"/>
    <property type="match status" value="2"/>
</dbReference>
<feature type="domain" description="ABC3 transporter permease C-terminal" evidence="7">
    <location>
        <begin position="667"/>
        <end position="780"/>
    </location>
</feature>
<dbReference type="EMBL" id="CP032382">
    <property type="protein sequence ID" value="AYB33891.1"/>
    <property type="molecule type" value="Genomic_DNA"/>
</dbReference>
<evidence type="ECO:0000256" key="2">
    <source>
        <dbReference type="ARBA" id="ARBA00022475"/>
    </source>
</evidence>
<keyword evidence="10" id="KW-1185">Reference proteome</keyword>
<feature type="transmembrane region" description="Helical" evidence="6">
    <location>
        <begin position="373"/>
        <end position="396"/>
    </location>
</feature>
<dbReference type="GO" id="GO:0005886">
    <property type="term" value="C:plasma membrane"/>
    <property type="evidence" value="ECO:0007669"/>
    <property type="project" value="UniProtKB-SubCell"/>
</dbReference>
<dbReference type="InterPro" id="IPR025857">
    <property type="entry name" value="MacB_PCD"/>
</dbReference>
<comment type="subcellular location">
    <subcellularLocation>
        <location evidence="1">Cell membrane</location>
        <topology evidence="1">Multi-pass membrane protein</topology>
    </subcellularLocation>
</comment>
<evidence type="ECO:0000256" key="3">
    <source>
        <dbReference type="ARBA" id="ARBA00022692"/>
    </source>
</evidence>
<feature type="transmembrane region" description="Helical" evidence="6">
    <location>
        <begin position="330"/>
        <end position="353"/>
    </location>
</feature>
<proteinExistence type="predicted"/>
<evidence type="ECO:0000256" key="1">
    <source>
        <dbReference type="ARBA" id="ARBA00004651"/>
    </source>
</evidence>
<sequence length="787" mass="87642">MFKSYIKAGWRSILKSKVYSVINIGGLAAGMAVAMLIGLWVYDELSFNHYHSQYPRVAQVYQFVTFDGKKAPYTVMPSPMADELREHYPDFEKVAMAYFSMPTVAYEDNKFAKQGIYAEPDFTGMMSVKVVEGNDSKDMNSILLSASYAQMLFGNESAINKILTIDNKLTVTVAGVYEDIPRNSDFWNVNFIAPWSLFVTNDFAAKSNVGNWENNNYQVYAQLKEGADFAVVSGLIKDIRMKKDSKIPYKPEFFLHPMSQWHLHSTWQDGKLVGGRIESVKVFSLIGVFIVVLACINFMNLSTARSEKRAKEIGIRKTLGSFRTQLITQLFSETFLVVGLAFGLSLVLVQLTLPTFNTIADKDITILWSNPLLWLSALSFCLITGFFAGSYPALYLSSFRPAKILRGTSRAGKFAVIPRKVLVVTQFSVSIILIVSTMIVYNQIQHSKTRPSGYNRERLITIQSNTTTLHDHFDALRHDLLQTGAIEEVAESSTAVTGYGGLTTSLTWQGKDPEYHPLFGTIGIGPEFGKVMGYEIIAGRDMMRQVADIKSIIINQTAAQLMGFKDPVGQGITLYGDNLTVIGVVKDMLMESPFEMVKPTIYYASPFPMGFITVKLAANQSMSESLKKVEPVFQKYDPSVPFDFEFVDEAYAKKFASEERMASLAGIFASLAIFISCLGLFGLASFVAEQRTKEIAVRKIMGASVPQLWQLLSKDFVVLVIISCGLAVPVSFHYMNKWLAQYDYRVAISWVTFAQAGLAALLITLATISYQTLKAAVTNPVNSLKSE</sequence>
<dbReference type="Pfam" id="PF02687">
    <property type="entry name" value="FtsX"/>
    <property type="match status" value="2"/>
</dbReference>
<dbReference type="AlphaFoldDB" id="A0A385SUC2"/>
<dbReference type="OrthoDB" id="5933722at2"/>
<evidence type="ECO:0000256" key="5">
    <source>
        <dbReference type="ARBA" id="ARBA00023136"/>
    </source>
</evidence>
<feature type="transmembrane region" description="Helical" evidence="6">
    <location>
        <begin position="417"/>
        <end position="441"/>
    </location>
</feature>
<feature type="domain" description="MacB-like periplasmic core" evidence="8">
    <location>
        <begin position="430"/>
        <end position="629"/>
    </location>
</feature>
<evidence type="ECO:0000256" key="6">
    <source>
        <dbReference type="SAM" id="Phobius"/>
    </source>
</evidence>
<evidence type="ECO:0000313" key="9">
    <source>
        <dbReference type="EMBL" id="AYB33891.1"/>
    </source>
</evidence>
<keyword evidence="3 6" id="KW-0812">Transmembrane</keyword>
<keyword evidence="2" id="KW-1003">Cell membrane</keyword>
<evidence type="ECO:0000313" key="10">
    <source>
        <dbReference type="Proteomes" id="UP000266183"/>
    </source>
</evidence>
<evidence type="ECO:0000256" key="4">
    <source>
        <dbReference type="ARBA" id="ARBA00022989"/>
    </source>
</evidence>
<dbReference type="PANTHER" id="PTHR30572">
    <property type="entry name" value="MEMBRANE COMPONENT OF TRANSPORTER-RELATED"/>
    <property type="match status" value="1"/>
</dbReference>
<name>A0A385SUC2_9BACT</name>
<feature type="transmembrane region" description="Helical" evidence="6">
    <location>
        <begin position="282"/>
        <end position="301"/>
    </location>
</feature>
<dbReference type="RefSeq" id="WP_119757118.1">
    <property type="nucleotide sequence ID" value="NZ_CP032382.1"/>
</dbReference>
<dbReference type="KEGG" id="chk:D4L85_26405"/>
<feature type="domain" description="MacB-like periplasmic core" evidence="8">
    <location>
        <begin position="20"/>
        <end position="237"/>
    </location>
</feature>
<reference evidence="10" key="1">
    <citation type="submission" date="2018-09" db="EMBL/GenBank/DDBJ databases">
        <title>Chryseolinea sp. KIS68-18 isolated from soil.</title>
        <authorList>
            <person name="Weon H.-Y."/>
            <person name="Kwon S.-W."/>
            <person name="Lee S.A."/>
        </authorList>
    </citation>
    <scope>NUCLEOTIDE SEQUENCE [LARGE SCALE GENOMIC DNA]</scope>
    <source>
        <strain evidence="10">KIS68-18</strain>
    </source>
</reference>
<dbReference type="Proteomes" id="UP000266183">
    <property type="component" value="Chromosome"/>
</dbReference>
<accession>A0A385SUC2</accession>
<organism evidence="9 10">
    <name type="scientific">Chryseolinea soli</name>
    <dbReference type="NCBI Taxonomy" id="2321403"/>
    <lineage>
        <taxon>Bacteria</taxon>
        <taxon>Pseudomonadati</taxon>
        <taxon>Bacteroidota</taxon>
        <taxon>Cytophagia</taxon>
        <taxon>Cytophagales</taxon>
        <taxon>Fulvivirgaceae</taxon>
        <taxon>Chryseolinea</taxon>
    </lineage>
</organism>
<evidence type="ECO:0000259" key="8">
    <source>
        <dbReference type="Pfam" id="PF12704"/>
    </source>
</evidence>
<dbReference type="GO" id="GO:0022857">
    <property type="term" value="F:transmembrane transporter activity"/>
    <property type="evidence" value="ECO:0007669"/>
    <property type="project" value="TreeGrafter"/>
</dbReference>
<dbReference type="InterPro" id="IPR003838">
    <property type="entry name" value="ABC3_permease_C"/>
</dbReference>
<feature type="transmembrane region" description="Helical" evidence="6">
    <location>
        <begin position="664"/>
        <end position="688"/>
    </location>
</feature>